<evidence type="ECO:0000313" key="2">
    <source>
        <dbReference type="Proteomes" id="UP000326979"/>
    </source>
</evidence>
<organism evidence="1 2">
    <name type="scientific">Streptomyces phyllanthi</name>
    <dbReference type="NCBI Taxonomy" id="1803180"/>
    <lineage>
        <taxon>Bacteria</taxon>
        <taxon>Bacillati</taxon>
        <taxon>Actinomycetota</taxon>
        <taxon>Actinomycetes</taxon>
        <taxon>Kitasatosporales</taxon>
        <taxon>Streptomycetaceae</taxon>
        <taxon>Streptomyces</taxon>
    </lineage>
</organism>
<dbReference type="EMBL" id="VJZE01000695">
    <property type="protein sequence ID" value="MPY46540.1"/>
    <property type="molecule type" value="Genomic_DNA"/>
</dbReference>
<gene>
    <name evidence="1" type="ORF">FNH04_43555</name>
</gene>
<dbReference type="Proteomes" id="UP000326979">
    <property type="component" value="Unassembled WGS sequence"/>
</dbReference>
<sequence>MSHRIARLVDALLRRLFPGAGRHRLVPAVREERHRVIAHVCAPRVRFKESGPLRGEDHALIRPYLVAHERRQETRRHVLHGWEMTA</sequence>
<accession>A0A5N8WGE8</accession>
<name>A0A5N8WGE8_9ACTN</name>
<comment type="caution">
    <text evidence="1">The sequence shown here is derived from an EMBL/GenBank/DDBJ whole genome shotgun (WGS) entry which is preliminary data.</text>
</comment>
<reference evidence="1 2" key="1">
    <citation type="submission" date="2019-07" db="EMBL/GenBank/DDBJ databases">
        <title>New species of Amycolatopsis and Streptomyces.</title>
        <authorList>
            <person name="Duangmal K."/>
            <person name="Teo W.F.A."/>
            <person name="Lipun K."/>
        </authorList>
    </citation>
    <scope>NUCLEOTIDE SEQUENCE [LARGE SCALE GENOMIC DNA]</scope>
    <source>
        <strain evidence="1 2">TISTR 2346</strain>
    </source>
</reference>
<dbReference type="AlphaFoldDB" id="A0A5N8WGE8"/>
<dbReference type="RefSeq" id="WP_152791761.1">
    <property type="nucleotide sequence ID" value="NZ_BAABEQ010000066.1"/>
</dbReference>
<proteinExistence type="predicted"/>
<dbReference type="OrthoDB" id="4326862at2"/>
<protein>
    <submittedName>
        <fullName evidence="1">Uncharacterized protein</fullName>
    </submittedName>
</protein>
<keyword evidence="2" id="KW-1185">Reference proteome</keyword>
<evidence type="ECO:0000313" key="1">
    <source>
        <dbReference type="EMBL" id="MPY46540.1"/>
    </source>
</evidence>